<evidence type="ECO:0000313" key="8">
    <source>
        <dbReference type="EMBL" id="KAK7231627.1"/>
    </source>
</evidence>
<dbReference type="EMBL" id="JBBJCI010000384">
    <property type="protein sequence ID" value="KAK7231627.1"/>
    <property type="molecule type" value="Genomic_DNA"/>
</dbReference>
<dbReference type="EC" id="2.1.1.320" evidence="7"/>
<name>A0ABR1FIR8_AURAN</name>
<comment type="subcellular location">
    <subcellularLocation>
        <location evidence="1 7">Mitochondrion</location>
    </subcellularLocation>
</comment>
<evidence type="ECO:0000256" key="4">
    <source>
        <dbReference type="ARBA" id="ARBA00022679"/>
    </source>
</evidence>
<gene>
    <name evidence="8" type="ORF">SO694_0032403</name>
</gene>
<dbReference type="GO" id="GO:0032259">
    <property type="term" value="P:methylation"/>
    <property type="evidence" value="ECO:0007669"/>
    <property type="project" value="UniProtKB-KW"/>
</dbReference>
<dbReference type="Proteomes" id="UP001363151">
    <property type="component" value="Unassembled WGS sequence"/>
</dbReference>
<dbReference type="SUPFAM" id="SSF53335">
    <property type="entry name" value="S-adenosyl-L-methionine-dependent methyltransferases"/>
    <property type="match status" value="1"/>
</dbReference>
<evidence type="ECO:0000256" key="6">
    <source>
        <dbReference type="ARBA" id="ARBA00048612"/>
    </source>
</evidence>
<keyword evidence="5 7" id="KW-0496">Mitochondrion</keyword>
<comment type="function">
    <text evidence="7">Arginine methyltransferase involved in the assembly or stability of mitochondrial NADH:ubiquinone oxidoreductase complex (complex I).</text>
</comment>
<reference evidence="8 9" key="1">
    <citation type="submission" date="2024-03" db="EMBL/GenBank/DDBJ databases">
        <title>Aureococcus anophagefferens CCMP1851 and Kratosvirus quantuckense: Draft genome of a second virus-susceptible host strain in the model system.</title>
        <authorList>
            <person name="Chase E."/>
            <person name="Truchon A.R."/>
            <person name="Schepens W."/>
            <person name="Wilhelm S.W."/>
        </authorList>
    </citation>
    <scope>NUCLEOTIDE SEQUENCE [LARGE SCALE GENOMIC DNA]</scope>
    <source>
        <strain evidence="8 9">CCMP1851</strain>
    </source>
</reference>
<sequence length="465" mass="49887">MLKLATVAARRLAARHHRCMRQLSSKEFDFTVDRTGLGKVGYESSPSAVQAPETPLGLELGSQILARGPLSVYEYMRQCLLHPRHGYYARSGAERNFGAGGDFVTAPELSQLFGELVGVWFVSEWVRLGEPEKVRLVEVGPGRGTLLGDVLRATAAWPKFRRAASDVRLVEPSASLRLAQRRTLGARPATHAQKPDAETPVTWALDGFGDFGTRATWHESLDEIDDDGVATLLVGQEVLDAFPAYQFVKTDNGWREKLVDLADAGPDRFRFVLAPSPTPASRALAAADAPSLATKDGEAETLEVAPGALAFVDAVAAKVAKAGGAALFVDYGYARGQRGDTLRGFRRHAQVSPLREPGLVDLTVDADFGACGDRAAAVDGAAAFGAVDQGEWLQRMGIVPRLEALLNLDDITESQVEDLISACERLLDPEQMGERYKVLAVVDAGAPEPPAGFVPGDRVPAPPPT</sequence>
<evidence type="ECO:0000256" key="1">
    <source>
        <dbReference type="ARBA" id="ARBA00004173"/>
    </source>
</evidence>
<evidence type="ECO:0000313" key="9">
    <source>
        <dbReference type="Proteomes" id="UP001363151"/>
    </source>
</evidence>
<dbReference type="Gene3D" id="3.40.50.12710">
    <property type="match status" value="1"/>
</dbReference>
<comment type="caution">
    <text evidence="8">The sequence shown here is derived from an EMBL/GenBank/DDBJ whole genome shotgun (WGS) entry which is preliminary data.</text>
</comment>
<dbReference type="GO" id="GO:0008168">
    <property type="term" value="F:methyltransferase activity"/>
    <property type="evidence" value="ECO:0007669"/>
    <property type="project" value="UniProtKB-KW"/>
</dbReference>
<protein>
    <recommendedName>
        <fullName evidence="7">Protein arginine methyltransferase NDUFAF7</fullName>
        <ecNumber evidence="7">2.1.1.320</ecNumber>
    </recommendedName>
</protein>
<dbReference type="InterPro" id="IPR038375">
    <property type="entry name" value="NDUFAF7_sf"/>
</dbReference>
<proteinExistence type="inferred from homology"/>
<dbReference type="PANTHER" id="PTHR12049">
    <property type="entry name" value="PROTEIN ARGININE METHYLTRANSFERASE NDUFAF7, MITOCHONDRIAL"/>
    <property type="match status" value="1"/>
</dbReference>
<comment type="catalytic activity">
    <reaction evidence="6 7">
        <text>L-arginyl-[protein] + 2 S-adenosyl-L-methionine = N(omega),N(omega)'-dimethyl-L-arginyl-[protein] + 2 S-adenosyl-L-homocysteine + 2 H(+)</text>
        <dbReference type="Rhea" id="RHEA:48108"/>
        <dbReference type="Rhea" id="RHEA-COMP:10532"/>
        <dbReference type="Rhea" id="RHEA-COMP:11992"/>
        <dbReference type="ChEBI" id="CHEBI:15378"/>
        <dbReference type="ChEBI" id="CHEBI:29965"/>
        <dbReference type="ChEBI" id="CHEBI:57856"/>
        <dbReference type="ChEBI" id="CHEBI:59789"/>
        <dbReference type="ChEBI" id="CHEBI:88221"/>
        <dbReference type="EC" id="2.1.1.320"/>
    </reaction>
</comment>
<evidence type="ECO:0000256" key="2">
    <source>
        <dbReference type="ARBA" id="ARBA00005891"/>
    </source>
</evidence>
<keyword evidence="4 7" id="KW-0808">Transferase</keyword>
<dbReference type="InterPro" id="IPR029063">
    <property type="entry name" value="SAM-dependent_MTases_sf"/>
</dbReference>
<comment type="similarity">
    <text evidence="2 7">Belongs to the NDUFAF7 family.</text>
</comment>
<evidence type="ECO:0000256" key="3">
    <source>
        <dbReference type="ARBA" id="ARBA00022603"/>
    </source>
</evidence>
<organism evidence="8 9">
    <name type="scientific">Aureococcus anophagefferens</name>
    <name type="common">Harmful bloom alga</name>
    <dbReference type="NCBI Taxonomy" id="44056"/>
    <lineage>
        <taxon>Eukaryota</taxon>
        <taxon>Sar</taxon>
        <taxon>Stramenopiles</taxon>
        <taxon>Ochrophyta</taxon>
        <taxon>Pelagophyceae</taxon>
        <taxon>Pelagomonadales</taxon>
        <taxon>Pelagomonadaceae</taxon>
        <taxon>Aureococcus</taxon>
    </lineage>
</organism>
<dbReference type="PANTHER" id="PTHR12049:SF7">
    <property type="entry name" value="PROTEIN ARGININE METHYLTRANSFERASE NDUFAF7, MITOCHONDRIAL"/>
    <property type="match status" value="1"/>
</dbReference>
<keyword evidence="3 7" id="KW-0489">Methyltransferase</keyword>
<keyword evidence="9" id="KW-1185">Reference proteome</keyword>
<accession>A0ABR1FIR8</accession>
<evidence type="ECO:0000256" key="7">
    <source>
        <dbReference type="RuleBase" id="RU364114"/>
    </source>
</evidence>
<dbReference type="InterPro" id="IPR003788">
    <property type="entry name" value="NDUFAF7"/>
</dbReference>
<evidence type="ECO:0000256" key="5">
    <source>
        <dbReference type="ARBA" id="ARBA00023128"/>
    </source>
</evidence>
<dbReference type="Pfam" id="PF02636">
    <property type="entry name" value="Methyltransf_28"/>
    <property type="match status" value="1"/>
</dbReference>